<evidence type="ECO:0000256" key="8">
    <source>
        <dbReference type="SAM" id="MobiDB-lite"/>
    </source>
</evidence>
<evidence type="ECO:0000256" key="1">
    <source>
        <dbReference type="ARBA" id="ARBA00004123"/>
    </source>
</evidence>
<dbReference type="GO" id="GO:0003723">
    <property type="term" value="F:RNA binding"/>
    <property type="evidence" value="ECO:0007669"/>
    <property type="project" value="UniProtKB-UniRule"/>
</dbReference>
<keyword evidence="2" id="KW-0507">mRNA processing</keyword>
<dbReference type="InterPro" id="IPR035979">
    <property type="entry name" value="RBD_domain_sf"/>
</dbReference>
<accession>A0A6A5S0U8</accession>
<dbReference type="InterPro" id="IPR000504">
    <property type="entry name" value="RRM_dom"/>
</dbReference>
<dbReference type="GO" id="GO:0006397">
    <property type="term" value="P:mRNA processing"/>
    <property type="evidence" value="ECO:0007669"/>
    <property type="project" value="UniProtKB-KW"/>
</dbReference>
<dbReference type="SMART" id="SM00361">
    <property type="entry name" value="RRM_1"/>
    <property type="match status" value="1"/>
</dbReference>
<dbReference type="NCBIfam" id="TIGR01642">
    <property type="entry name" value="U2AF_lg"/>
    <property type="match status" value="1"/>
</dbReference>
<keyword evidence="3" id="KW-0677">Repeat</keyword>
<dbReference type="Proteomes" id="UP000800082">
    <property type="component" value="Unassembled WGS sequence"/>
</dbReference>
<dbReference type="PROSITE" id="PS50102">
    <property type="entry name" value="RRM"/>
    <property type="match status" value="3"/>
</dbReference>
<protein>
    <recommendedName>
        <fullName evidence="9">RRM domain-containing protein</fullName>
    </recommendedName>
</protein>
<dbReference type="PANTHER" id="PTHR23139">
    <property type="entry name" value="RNA-BINDING PROTEIN"/>
    <property type="match status" value="1"/>
</dbReference>
<proteinExistence type="predicted"/>
<feature type="compositionally biased region" description="Basic and acidic residues" evidence="8">
    <location>
        <begin position="21"/>
        <end position="33"/>
    </location>
</feature>
<evidence type="ECO:0000256" key="3">
    <source>
        <dbReference type="ARBA" id="ARBA00022737"/>
    </source>
</evidence>
<feature type="domain" description="RRM" evidence="9">
    <location>
        <begin position="509"/>
        <end position="600"/>
    </location>
</feature>
<keyword evidence="4 7" id="KW-0694">RNA-binding</keyword>
<feature type="compositionally biased region" description="Basic residues" evidence="8">
    <location>
        <begin position="34"/>
        <end position="47"/>
    </location>
</feature>
<evidence type="ECO:0000256" key="6">
    <source>
        <dbReference type="ARBA" id="ARBA00023242"/>
    </source>
</evidence>
<dbReference type="FunFam" id="3.30.70.330:FF:000097">
    <property type="entry name" value="U2 snRNP auxiliary factor large subunit"/>
    <property type="match status" value="1"/>
</dbReference>
<keyword evidence="5" id="KW-0508">mRNA splicing</keyword>
<dbReference type="InterPro" id="IPR012677">
    <property type="entry name" value="Nucleotide-bd_a/b_plait_sf"/>
</dbReference>
<dbReference type="Pfam" id="PF00076">
    <property type="entry name" value="RRM_1"/>
    <property type="match status" value="2"/>
</dbReference>
<dbReference type="OrthoDB" id="10266058at2759"/>
<dbReference type="RefSeq" id="XP_033452364.1">
    <property type="nucleotide sequence ID" value="XM_033591225.1"/>
</dbReference>
<dbReference type="CDD" id="cd12232">
    <property type="entry name" value="RRM3_U2AF65"/>
    <property type="match status" value="1"/>
</dbReference>
<dbReference type="SMART" id="SM00360">
    <property type="entry name" value="RRM"/>
    <property type="match status" value="3"/>
</dbReference>
<sequence length="607" mass="66262">MNGDSYSRDGGRAGGGSRNYSSRDDHRDRDRGGDRRRRRSRSPRHGSRRDYEVDTYSSSRDYREREREDTYARRERRDDRGADRGADREGGAREGGAREGGAREGGAREGGAREGGGREGGGRRDWGDSYSRRDRPRDRGDRGDRDGGEERGGRRDRGDRNDRFGGEDRGGRGRRDGGGGGGGWGGGRGGNQRQKSPSPVAKAREPTPDLTPFTNIQNRPRRMTQWDIKPAGYENITAEQAKLSGMFPLPGAPRAAPMDPSKLAAFMSPSAGTASSAALQTVNAKQAKRLYIHNLPAGATSEEIVEFFNLQLNGLNVVTGQDPCLSAQVASNNEYALLEFKTAEDATIALAMNGIAMRDSAAGPDQSGLSIRRPKDYITPTRDENAYSGDEVSTDVKDSPNKLSIVNIPQYIDEEQVRELVETMGKLNAFVLVKDSTDQHRGIAFCEYADNEIVDAVIEGLNDIPLGDGHLKVSRATVGLQQAQGLDGGVQAITGLAGAEAAKDHEHSKVICLMNMVTSDELINDEEYDEIKEDIEEECSKYGPIVEVKIPRPAGARINLGVGKIYIKFQDTDSAQKAIKALAGRQFSRRTVVATEFSEEGFDVEAW</sequence>
<name>A0A6A5S0U8_9PLEO</name>
<dbReference type="InterPro" id="IPR003954">
    <property type="entry name" value="RRM_euk-type"/>
</dbReference>
<dbReference type="AlphaFoldDB" id="A0A6A5S0U8"/>
<feature type="domain" description="RRM" evidence="9">
    <location>
        <begin position="288"/>
        <end position="376"/>
    </location>
</feature>
<comment type="subcellular location">
    <subcellularLocation>
        <location evidence="1">Nucleus</location>
    </subcellularLocation>
</comment>
<feature type="domain" description="RRM" evidence="9">
    <location>
        <begin position="401"/>
        <end position="478"/>
    </location>
</feature>
<dbReference type="SUPFAM" id="SSF54928">
    <property type="entry name" value="RNA-binding domain, RBD"/>
    <property type="match status" value="2"/>
</dbReference>
<dbReference type="GeneID" id="54348893"/>
<gene>
    <name evidence="10" type="ORF">M421DRAFT_416842</name>
</gene>
<evidence type="ECO:0000256" key="5">
    <source>
        <dbReference type="ARBA" id="ARBA00023187"/>
    </source>
</evidence>
<organism evidence="10 11">
    <name type="scientific">Didymella exigua CBS 183.55</name>
    <dbReference type="NCBI Taxonomy" id="1150837"/>
    <lineage>
        <taxon>Eukaryota</taxon>
        <taxon>Fungi</taxon>
        <taxon>Dikarya</taxon>
        <taxon>Ascomycota</taxon>
        <taxon>Pezizomycotina</taxon>
        <taxon>Dothideomycetes</taxon>
        <taxon>Pleosporomycetidae</taxon>
        <taxon>Pleosporales</taxon>
        <taxon>Pleosporineae</taxon>
        <taxon>Didymellaceae</taxon>
        <taxon>Didymella</taxon>
    </lineage>
</organism>
<keyword evidence="6" id="KW-0539">Nucleus</keyword>
<feature type="compositionally biased region" description="Basic and acidic residues" evidence="8">
    <location>
        <begin position="1"/>
        <end position="11"/>
    </location>
</feature>
<evidence type="ECO:0000256" key="4">
    <source>
        <dbReference type="ARBA" id="ARBA00022884"/>
    </source>
</evidence>
<evidence type="ECO:0000313" key="11">
    <source>
        <dbReference type="Proteomes" id="UP000800082"/>
    </source>
</evidence>
<dbReference type="GO" id="GO:0008380">
    <property type="term" value="P:RNA splicing"/>
    <property type="evidence" value="ECO:0007669"/>
    <property type="project" value="UniProtKB-KW"/>
</dbReference>
<dbReference type="EMBL" id="ML978959">
    <property type="protein sequence ID" value="KAF1932116.1"/>
    <property type="molecule type" value="Genomic_DNA"/>
</dbReference>
<dbReference type="Gene3D" id="3.30.70.330">
    <property type="match status" value="3"/>
</dbReference>
<evidence type="ECO:0000313" key="10">
    <source>
        <dbReference type="EMBL" id="KAF1932116.1"/>
    </source>
</evidence>
<dbReference type="InterPro" id="IPR006529">
    <property type="entry name" value="U2AF_lg"/>
</dbReference>
<feature type="compositionally biased region" description="Gly residues" evidence="8">
    <location>
        <begin position="178"/>
        <end position="190"/>
    </location>
</feature>
<evidence type="ECO:0000259" key="9">
    <source>
        <dbReference type="PROSITE" id="PS50102"/>
    </source>
</evidence>
<feature type="region of interest" description="Disordered" evidence="8">
    <location>
        <begin position="1"/>
        <end position="221"/>
    </location>
</feature>
<feature type="compositionally biased region" description="Basic and acidic residues" evidence="8">
    <location>
        <begin position="60"/>
        <end position="177"/>
    </location>
</feature>
<keyword evidence="11" id="KW-1185">Reference proteome</keyword>
<evidence type="ECO:0000256" key="7">
    <source>
        <dbReference type="PROSITE-ProRule" id="PRU00176"/>
    </source>
</evidence>
<evidence type="ECO:0000256" key="2">
    <source>
        <dbReference type="ARBA" id="ARBA00022664"/>
    </source>
</evidence>
<dbReference type="GO" id="GO:0005634">
    <property type="term" value="C:nucleus"/>
    <property type="evidence" value="ECO:0007669"/>
    <property type="project" value="UniProtKB-SubCell"/>
</dbReference>
<reference evidence="10" key="1">
    <citation type="journal article" date="2020" name="Stud. Mycol.">
        <title>101 Dothideomycetes genomes: a test case for predicting lifestyles and emergence of pathogens.</title>
        <authorList>
            <person name="Haridas S."/>
            <person name="Albert R."/>
            <person name="Binder M."/>
            <person name="Bloem J."/>
            <person name="Labutti K."/>
            <person name="Salamov A."/>
            <person name="Andreopoulos B."/>
            <person name="Baker S."/>
            <person name="Barry K."/>
            <person name="Bills G."/>
            <person name="Bluhm B."/>
            <person name="Cannon C."/>
            <person name="Castanera R."/>
            <person name="Culley D."/>
            <person name="Daum C."/>
            <person name="Ezra D."/>
            <person name="Gonzalez J."/>
            <person name="Henrissat B."/>
            <person name="Kuo A."/>
            <person name="Liang C."/>
            <person name="Lipzen A."/>
            <person name="Lutzoni F."/>
            <person name="Magnuson J."/>
            <person name="Mondo S."/>
            <person name="Nolan M."/>
            <person name="Ohm R."/>
            <person name="Pangilinan J."/>
            <person name="Park H.-J."/>
            <person name="Ramirez L."/>
            <person name="Alfaro M."/>
            <person name="Sun H."/>
            <person name="Tritt A."/>
            <person name="Yoshinaga Y."/>
            <person name="Zwiers L.-H."/>
            <person name="Turgeon B."/>
            <person name="Goodwin S."/>
            <person name="Spatafora J."/>
            <person name="Crous P."/>
            <person name="Grigoriev I."/>
        </authorList>
    </citation>
    <scope>NUCLEOTIDE SEQUENCE</scope>
    <source>
        <strain evidence="10">CBS 183.55</strain>
    </source>
</reference>